<accession>A0A2H5Y509</accession>
<sequence>MAALRRRILLVIETADLTRYAGFLESAASRWEILTLPLGEALAQPILEEPPDAILVAAEDVPEGWLEGWRRTEPRPLLIQLSARVSAACKAPEGPWDWVLPAASPGSNLEAILPASSEDRRPATPVRKVLLVGEATVGKTSLATFYLQRAFDPRRRMTIGVDVHVCPVEVEGMAVRLVVWDVGGQRRFAALRDLFYRGAAAGALVFDLSNRLSFYQLLRWWQELRSHLGPIPVLLVGNKADLPREVSRPEAESLARAWGTPYFETSCVTGMGVLEFFRALAAVALQGASRAEPG</sequence>
<dbReference type="SUPFAM" id="SSF52540">
    <property type="entry name" value="P-loop containing nucleoside triphosphate hydrolases"/>
    <property type="match status" value="1"/>
</dbReference>
<dbReference type="InterPro" id="IPR027417">
    <property type="entry name" value="P-loop_NTPase"/>
</dbReference>
<dbReference type="GO" id="GO:0005525">
    <property type="term" value="F:GTP binding"/>
    <property type="evidence" value="ECO:0007669"/>
    <property type="project" value="UniProtKB-KW"/>
</dbReference>
<dbReference type="EMBL" id="BEHY01000011">
    <property type="protein sequence ID" value="GBD08527.1"/>
    <property type="molecule type" value="Genomic_DNA"/>
</dbReference>
<dbReference type="Proteomes" id="UP000236642">
    <property type="component" value="Unassembled WGS sequence"/>
</dbReference>
<dbReference type="Gene3D" id="3.40.50.300">
    <property type="entry name" value="P-loop containing nucleotide triphosphate hydrolases"/>
    <property type="match status" value="1"/>
</dbReference>
<dbReference type="SMART" id="SM00175">
    <property type="entry name" value="RAB"/>
    <property type="match status" value="1"/>
</dbReference>
<evidence type="ECO:0000313" key="4">
    <source>
        <dbReference type="Proteomes" id="UP000236642"/>
    </source>
</evidence>
<protein>
    <recommendedName>
        <fullName evidence="5">GTP-binding protein</fullName>
    </recommendedName>
</protein>
<dbReference type="GO" id="GO:0003924">
    <property type="term" value="F:GTPase activity"/>
    <property type="evidence" value="ECO:0007669"/>
    <property type="project" value="InterPro"/>
</dbReference>
<organism evidence="3 4">
    <name type="scientific">Candidatus Thermoflexus japonica</name>
    <dbReference type="NCBI Taxonomy" id="2035417"/>
    <lineage>
        <taxon>Bacteria</taxon>
        <taxon>Bacillati</taxon>
        <taxon>Chloroflexota</taxon>
        <taxon>Thermoflexia</taxon>
        <taxon>Thermoflexales</taxon>
        <taxon>Thermoflexaceae</taxon>
        <taxon>Thermoflexus</taxon>
    </lineage>
</organism>
<dbReference type="SMART" id="SM00176">
    <property type="entry name" value="RAN"/>
    <property type="match status" value="1"/>
</dbReference>
<dbReference type="PANTHER" id="PTHR47978">
    <property type="match status" value="1"/>
</dbReference>
<evidence type="ECO:0000256" key="2">
    <source>
        <dbReference type="ARBA" id="ARBA00023134"/>
    </source>
</evidence>
<dbReference type="SMART" id="SM00174">
    <property type="entry name" value="RHO"/>
    <property type="match status" value="1"/>
</dbReference>
<comment type="caution">
    <text evidence="3">The sequence shown here is derived from an EMBL/GenBank/DDBJ whole genome shotgun (WGS) entry which is preliminary data.</text>
</comment>
<dbReference type="NCBIfam" id="TIGR00231">
    <property type="entry name" value="small_GTP"/>
    <property type="match status" value="1"/>
</dbReference>
<dbReference type="PROSITE" id="PS51419">
    <property type="entry name" value="RAB"/>
    <property type="match status" value="1"/>
</dbReference>
<proteinExistence type="predicted"/>
<dbReference type="Pfam" id="PF00071">
    <property type="entry name" value="Ras"/>
    <property type="match status" value="1"/>
</dbReference>
<dbReference type="InterPro" id="IPR001806">
    <property type="entry name" value="Small_GTPase"/>
</dbReference>
<reference evidence="4" key="1">
    <citation type="submission" date="2017-09" db="EMBL/GenBank/DDBJ databases">
        <title>Metaegenomics of thermophilic ammonia-oxidizing enrichment culture.</title>
        <authorList>
            <person name="Kato S."/>
            <person name="Suzuki K."/>
        </authorList>
    </citation>
    <scope>NUCLEOTIDE SEQUENCE [LARGE SCALE GENOMIC DNA]</scope>
</reference>
<dbReference type="SMART" id="SM00173">
    <property type="entry name" value="RAS"/>
    <property type="match status" value="1"/>
</dbReference>
<dbReference type="InterPro" id="IPR005225">
    <property type="entry name" value="Small_GTP-bd"/>
</dbReference>
<keyword evidence="1" id="KW-0547">Nucleotide-binding</keyword>
<dbReference type="AlphaFoldDB" id="A0A2H5Y509"/>
<dbReference type="FunFam" id="3.40.50.300:FF:001447">
    <property type="entry name" value="Ras-related protein Rab-1B"/>
    <property type="match status" value="1"/>
</dbReference>
<dbReference type="PRINTS" id="PR00449">
    <property type="entry name" value="RASTRNSFRMNG"/>
</dbReference>
<evidence type="ECO:0000256" key="1">
    <source>
        <dbReference type="ARBA" id="ARBA00022741"/>
    </source>
</evidence>
<keyword evidence="2" id="KW-0342">GTP-binding</keyword>
<dbReference type="CDD" id="cd00154">
    <property type="entry name" value="Rab"/>
    <property type="match status" value="1"/>
</dbReference>
<name>A0A2H5Y509_9CHLR</name>
<evidence type="ECO:0000313" key="3">
    <source>
        <dbReference type="EMBL" id="GBD08527.1"/>
    </source>
</evidence>
<evidence type="ECO:0008006" key="5">
    <source>
        <dbReference type="Google" id="ProtNLM"/>
    </source>
</evidence>
<gene>
    <name evidence="3" type="ORF">HRbin22_00767</name>
</gene>
<dbReference type="PROSITE" id="PS51421">
    <property type="entry name" value="RAS"/>
    <property type="match status" value="1"/>
</dbReference>